<dbReference type="OrthoDB" id="9802724at2"/>
<dbReference type="Gene3D" id="3.60.10.10">
    <property type="entry name" value="Endonuclease/exonuclease/phosphatase"/>
    <property type="match status" value="1"/>
</dbReference>
<reference evidence="2 3" key="1">
    <citation type="submission" date="2018-07" db="EMBL/GenBank/DDBJ databases">
        <title>Genomic Encyclopedia of Type Strains, Phase III (KMG-III): the genomes of soil and plant-associated and newly described type strains.</title>
        <authorList>
            <person name="Whitman W."/>
        </authorList>
    </citation>
    <scope>NUCLEOTIDE SEQUENCE [LARGE SCALE GENOMIC DNA]</scope>
    <source>
        <strain evidence="2 3">CECT 8487</strain>
    </source>
</reference>
<dbReference type="InterPro" id="IPR005135">
    <property type="entry name" value="Endo/exonuclease/phosphatase"/>
</dbReference>
<dbReference type="RefSeq" id="WP_116039393.1">
    <property type="nucleotide sequence ID" value="NZ_QRDX01000001.1"/>
</dbReference>
<organism evidence="2 3">
    <name type="scientific">Seonamhaeicola aphaedonensis</name>
    <dbReference type="NCBI Taxonomy" id="1461338"/>
    <lineage>
        <taxon>Bacteria</taxon>
        <taxon>Pseudomonadati</taxon>
        <taxon>Bacteroidota</taxon>
        <taxon>Flavobacteriia</taxon>
        <taxon>Flavobacteriales</taxon>
        <taxon>Flavobacteriaceae</taxon>
    </lineage>
</organism>
<proteinExistence type="predicted"/>
<dbReference type="PANTHER" id="PTHR42834:SF1">
    <property type="entry name" value="ENDONUCLEASE_EXONUCLEASE_PHOSPHATASE FAMILY PROTEIN (AFU_ORTHOLOGUE AFUA_3G09210)"/>
    <property type="match status" value="1"/>
</dbReference>
<dbReference type="Pfam" id="PF19580">
    <property type="entry name" value="Exo_endo_phos_3"/>
    <property type="match status" value="1"/>
</dbReference>
<dbReference type="PROSITE" id="PS51196">
    <property type="entry name" value="SECA_MOTOR_DEAD"/>
    <property type="match status" value="1"/>
</dbReference>
<dbReference type="SUPFAM" id="SSF56219">
    <property type="entry name" value="DNase I-like"/>
    <property type="match status" value="1"/>
</dbReference>
<protein>
    <recommendedName>
        <fullName evidence="1">SecA family profile domain-containing protein</fullName>
    </recommendedName>
</protein>
<comment type="caution">
    <text evidence="2">The sequence shown here is derived from an EMBL/GenBank/DDBJ whole genome shotgun (WGS) entry which is preliminary data.</text>
</comment>
<keyword evidence="3" id="KW-1185">Reference proteome</keyword>
<name>A0A3D9HMB9_9FLAO</name>
<dbReference type="GO" id="GO:0003824">
    <property type="term" value="F:catalytic activity"/>
    <property type="evidence" value="ECO:0007669"/>
    <property type="project" value="InterPro"/>
</dbReference>
<accession>A0A3D9HMB9</accession>
<evidence type="ECO:0000313" key="3">
    <source>
        <dbReference type="Proteomes" id="UP000256629"/>
    </source>
</evidence>
<dbReference type="InterPro" id="IPR014018">
    <property type="entry name" value="SecA_motor_DEAD"/>
</dbReference>
<evidence type="ECO:0000313" key="2">
    <source>
        <dbReference type="EMBL" id="RED50471.1"/>
    </source>
</evidence>
<sequence length="322" mass="37556">MSDLFGDIPLKKNMQTIAFYNVENLFDIYKDQHTNDNDFIPTSAKKWTDKRYENKLRKLGFAISNIGRKETGKHPAIVGLAEVENAKVIQDLLNSKHLNEYDYDYVHYESPDERGIDVALMYDKTAFKVSHSESYMVLLTNDNGATDYTRDILLVSGNLDGEPMHIIVNHWSSRREGTQESESKRLASSEKVGHIITLLRTQNNNSKIVIIGDFNDEPHNNSIIRLIENHGLYNPFETMRSYNRGTVSRYRRWSLFDQIFFTTNFFKSSKDEFEYYNANIFDEDFLKQFRGKFKGAPFRTYVGKKYKGGYSDHFPVYAVFKK</sequence>
<evidence type="ECO:0000259" key="1">
    <source>
        <dbReference type="PROSITE" id="PS51196"/>
    </source>
</evidence>
<gene>
    <name evidence="2" type="ORF">DFQ02_101503</name>
</gene>
<feature type="domain" description="SecA family profile" evidence="1">
    <location>
        <begin position="1"/>
        <end position="302"/>
    </location>
</feature>
<dbReference type="PANTHER" id="PTHR42834">
    <property type="entry name" value="ENDONUCLEASE/EXONUCLEASE/PHOSPHATASE FAMILY PROTEIN (AFU_ORTHOLOGUE AFUA_3G09210)"/>
    <property type="match status" value="1"/>
</dbReference>
<dbReference type="InterPro" id="IPR036691">
    <property type="entry name" value="Endo/exonu/phosph_ase_sf"/>
</dbReference>
<dbReference type="Proteomes" id="UP000256629">
    <property type="component" value="Unassembled WGS sequence"/>
</dbReference>
<dbReference type="EMBL" id="QRDX01000001">
    <property type="protein sequence ID" value="RED50471.1"/>
    <property type="molecule type" value="Genomic_DNA"/>
</dbReference>
<dbReference type="AlphaFoldDB" id="A0A3D9HMB9"/>